<dbReference type="PANTHER" id="PTHR14614">
    <property type="entry name" value="HEPATOCELLULAR CARCINOMA-ASSOCIATED ANTIGEN"/>
    <property type="match status" value="1"/>
</dbReference>
<evidence type="ECO:0000256" key="4">
    <source>
        <dbReference type="ARBA" id="ARBA00043988"/>
    </source>
</evidence>
<keyword evidence="1" id="KW-0489">Methyltransferase</keyword>
<name>A0A7M5UG82_9CNID</name>
<dbReference type="RefSeq" id="XP_066935556.1">
    <property type="nucleotide sequence ID" value="XM_067079455.1"/>
</dbReference>
<sequence length="221" mass="25278">MKIKKNFHFELEDLVNKEDNVLKTLDVIIPEKVDPQHGMFVWPSAPVLSKFIFNNQENFRDKNVLELGAGTSLPGIVAAKIGAKVTLSDAKFYPNCLENCRQSCEVNNLKTSMVNVIPLTWGLVDEQILNLENVDAILGSDCFYDRKDFEDIIFTVSFLLNRNPSCVFITAYQVRSEKYCLQMLLKKWGLIGKEIPLKSFCTEDELVNHKHDIELYQITKA</sequence>
<dbReference type="SUPFAM" id="SSF53335">
    <property type="entry name" value="S-adenosyl-L-methionine-dependent methyltransferases"/>
    <property type="match status" value="1"/>
</dbReference>
<keyword evidence="6" id="KW-1185">Reference proteome</keyword>
<dbReference type="InterPro" id="IPR019410">
    <property type="entry name" value="Methyltransf_16"/>
</dbReference>
<dbReference type="InterPro" id="IPR029063">
    <property type="entry name" value="SAM-dependent_MTases_sf"/>
</dbReference>
<protein>
    <submittedName>
        <fullName evidence="5">Uncharacterized protein</fullName>
    </submittedName>
</protein>
<comment type="similarity">
    <text evidence="4">Belongs to the methyltransferase superfamily. METTL23 family.</text>
</comment>
<evidence type="ECO:0000313" key="5">
    <source>
        <dbReference type="EnsemblMetazoa" id="CLYHEMP009964.1"/>
    </source>
</evidence>
<keyword evidence="2" id="KW-0808">Transferase</keyword>
<reference evidence="5" key="1">
    <citation type="submission" date="2021-01" db="UniProtKB">
        <authorList>
            <consortium name="EnsemblMetazoa"/>
        </authorList>
    </citation>
    <scope>IDENTIFICATION</scope>
</reference>
<dbReference type="GeneID" id="136823275"/>
<dbReference type="Pfam" id="PF10294">
    <property type="entry name" value="Methyltransf_16"/>
    <property type="match status" value="1"/>
</dbReference>
<dbReference type="Proteomes" id="UP000594262">
    <property type="component" value="Unplaced"/>
</dbReference>
<proteinExistence type="inferred from homology"/>
<dbReference type="EnsemblMetazoa" id="CLYHEMT009964.2">
    <property type="protein sequence ID" value="CLYHEMP009964.2"/>
    <property type="gene ID" value="CLYHEMG009964"/>
</dbReference>
<evidence type="ECO:0000256" key="3">
    <source>
        <dbReference type="ARBA" id="ARBA00022691"/>
    </source>
</evidence>
<dbReference type="OrthoDB" id="407325at2759"/>
<evidence type="ECO:0000256" key="2">
    <source>
        <dbReference type="ARBA" id="ARBA00022679"/>
    </source>
</evidence>
<accession>A0A7M5UG82</accession>
<dbReference type="PANTHER" id="PTHR14614:SF164">
    <property type="entry name" value="HISTONE-ARGININE METHYLTRANSFERASE METTL23"/>
    <property type="match status" value="1"/>
</dbReference>
<dbReference type="GO" id="GO:0008168">
    <property type="term" value="F:methyltransferase activity"/>
    <property type="evidence" value="ECO:0007669"/>
    <property type="project" value="UniProtKB-KW"/>
</dbReference>
<evidence type="ECO:0000256" key="1">
    <source>
        <dbReference type="ARBA" id="ARBA00022603"/>
    </source>
</evidence>
<keyword evidence="3" id="KW-0949">S-adenosyl-L-methionine</keyword>
<dbReference type="AlphaFoldDB" id="A0A7M5UG82"/>
<dbReference type="RefSeq" id="XP_066935557.1">
    <property type="nucleotide sequence ID" value="XM_067079456.1"/>
</dbReference>
<organism evidence="5 6">
    <name type="scientific">Clytia hemisphaerica</name>
    <dbReference type="NCBI Taxonomy" id="252671"/>
    <lineage>
        <taxon>Eukaryota</taxon>
        <taxon>Metazoa</taxon>
        <taxon>Cnidaria</taxon>
        <taxon>Hydrozoa</taxon>
        <taxon>Hydroidolina</taxon>
        <taxon>Leptothecata</taxon>
        <taxon>Obeliida</taxon>
        <taxon>Clytiidae</taxon>
        <taxon>Clytia</taxon>
    </lineage>
</organism>
<dbReference type="Gene3D" id="3.40.50.150">
    <property type="entry name" value="Vaccinia Virus protein VP39"/>
    <property type="match status" value="1"/>
</dbReference>
<dbReference type="GO" id="GO:0032259">
    <property type="term" value="P:methylation"/>
    <property type="evidence" value="ECO:0007669"/>
    <property type="project" value="UniProtKB-KW"/>
</dbReference>
<dbReference type="EnsemblMetazoa" id="CLYHEMT009964.1">
    <property type="protein sequence ID" value="CLYHEMP009964.1"/>
    <property type="gene ID" value="CLYHEMG009964"/>
</dbReference>
<dbReference type="GO" id="GO:0005737">
    <property type="term" value="C:cytoplasm"/>
    <property type="evidence" value="ECO:0007669"/>
    <property type="project" value="TreeGrafter"/>
</dbReference>
<dbReference type="GO" id="GO:0005634">
    <property type="term" value="C:nucleus"/>
    <property type="evidence" value="ECO:0007669"/>
    <property type="project" value="TreeGrafter"/>
</dbReference>
<evidence type="ECO:0000313" key="6">
    <source>
        <dbReference type="Proteomes" id="UP000594262"/>
    </source>
</evidence>